<dbReference type="InterPro" id="IPR000719">
    <property type="entry name" value="Prot_kinase_dom"/>
</dbReference>
<keyword evidence="7 14" id="KW-0418">Kinase</keyword>
<evidence type="ECO:0000256" key="6">
    <source>
        <dbReference type="ARBA" id="ARBA00022741"/>
    </source>
</evidence>
<dbReference type="InterPro" id="IPR017441">
    <property type="entry name" value="Protein_kinase_ATP_BS"/>
</dbReference>
<dbReference type="PROSITE" id="PS00108">
    <property type="entry name" value="PROTEIN_KINASE_ST"/>
    <property type="match status" value="1"/>
</dbReference>
<accession>A0AAD8TG01</accession>
<dbReference type="InterPro" id="IPR011009">
    <property type="entry name" value="Kinase-like_dom_sf"/>
</dbReference>
<evidence type="ECO:0000256" key="2">
    <source>
        <dbReference type="ARBA" id="ARBA00022527"/>
    </source>
</evidence>
<dbReference type="SMART" id="SM00220">
    <property type="entry name" value="S_TKc"/>
    <property type="match status" value="1"/>
</dbReference>
<evidence type="ECO:0000259" key="18">
    <source>
        <dbReference type="PROSITE" id="PS50011"/>
    </source>
</evidence>
<dbReference type="SUPFAM" id="SSF51110">
    <property type="entry name" value="alpha-D-mannose-specific plant lectins"/>
    <property type="match status" value="1"/>
</dbReference>
<dbReference type="GO" id="GO:0016020">
    <property type="term" value="C:membrane"/>
    <property type="evidence" value="ECO:0007669"/>
    <property type="project" value="UniProtKB-SubCell"/>
</dbReference>
<dbReference type="PANTHER" id="PTHR32444:SF235">
    <property type="entry name" value="OS01G0783900 PROTEIN"/>
    <property type="match status" value="1"/>
</dbReference>
<evidence type="ECO:0000256" key="5">
    <source>
        <dbReference type="ARBA" id="ARBA00022729"/>
    </source>
</evidence>
<dbReference type="Gene3D" id="3.30.200.20">
    <property type="entry name" value="Phosphorylase Kinase, domain 1"/>
    <property type="match status" value="1"/>
</dbReference>
<dbReference type="InterPro" id="IPR008271">
    <property type="entry name" value="Ser/Thr_kinase_AS"/>
</dbReference>
<dbReference type="Gene3D" id="1.10.510.10">
    <property type="entry name" value="Transferase(Phosphotransferase) domain 1"/>
    <property type="match status" value="1"/>
</dbReference>
<dbReference type="EMBL" id="JAUUTY010000002">
    <property type="protein sequence ID" value="KAK1682235.1"/>
    <property type="molecule type" value="Genomic_DNA"/>
</dbReference>
<gene>
    <name evidence="21" type="ORF">QYE76_043083</name>
</gene>
<comment type="similarity">
    <text evidence="14">Belongs to the protein kinase superfamily. Ser/Thr protein kinase family.</text>
</comment>
<feature type="chain" id="PRO_5042051995" description="Receptor-like serine/threonine-protein kinase" evidence="17">
    <location>
        <begin position="25"/>
        <end position="809"/>
    </location>
</feature>
<dbReference type="PANTHER" id="PTHR32444">
    <property type="entry name" value="BULB-TYPE LECTIN DOMAIN-CONTAINING PROTEIN"/>
    <property type="match status" value="1"/>
</dbReference>
<feature type="transmembrane region" description="Helical" evidence="16">
    <location>
        <begin position="432"/>
        <end position="455"/>
    </location>
</feature>
<comment type="subcellular location">
    <subcellularLocation>
        <location evidence="1">Membrane</location>
        <topology evidence="1">Single-pass type I membrane protein</topology>
    </subcellularLocation>
</comment>
<dbReference type="Gene3D" id="2.90.10.10">
    <property type="entry name" value="Bulb-type lectin domain"/>
    <property type="match status" value="1"/>
</dbReference>
<dbReference type="SMART" id="SM00108">
    <property type="entry name" value="B_lectin"/>
    <property type="match status" value="1"/>
</dbReference>
<dbReference type="Pfam" id="PF00954">
    <property type="entry name" value="S_locus_glycop"/>
    <property type="match status" value="1"/>
</dbReference>
<evidence type="ECO:0000256" key="17">
    <source>
        <dbReference type="SAM" id="SignalP"/>
    </source>
</evidence>
<comment type="catalytic activity">
    <reaction evidence="13 14">
        <text>L-seryl-[protein] + ATP = O-phospho-L-seryl-[protein] + ADP + H(+)</text>
        <dbReference type="Rhea" id="RHEA:17989"/>
        <dbReference type="Rhea" id="RHEA-COMP:9863"/>
        <dbReference type="Rhea" id="RHEA-COMP:11604"/>
        <dbReference type="ChEBI" id="CHEBI:15378"/>
        <dbReference type="ChEBI" id="CHEBI:29999"/>
        <dbReference type="ChEBI" id="CHEBI:30616"/>
        <dbReference type="ChEBI" id="CHEBI:83421"/>
        <dbReference type="ChEBI" id="CHEBI:456216"/>
        <dbReference type="EC" id="2.7.11.1"/>
    </reaction>
</comment>
<dbReference type="InterPro" id="IPR003609">
    <property type="entry name" value="Pan_app"/>
</dbReference>
<evidence type="ECO:0000256" key="3">
    <source>
        <dbReference type="ARBA" id="ARBA00022536"/>
    </source>
</evidence>
<dbReference type="InterPro" id="IPR024171">
    <property type="entry name" value="SRK-like_kinase"/>
</dbReference>
<dbReference type="InterPro" id="IPR000858">
    <property type="entry name" value="S_locus_glycoprot_dom"/>
</dbReference>
<dbReference type="GO" id="GO:0051707">
    <property type="term" value="P:response to other organism"/>
    <property type="evidence" value="ECO:0007669"/>
    <property type="project" value="UniProtKB-ARBA"/>
</dbReference>
<dbReference type="PROSITE" id="PS00107">
    <property type="entry name" value="PROTEIN_KINASE_ATP"/>
    <property type="match status" value="1"/>
</dbReference>
<evidence type="ECO:0000259" key="20">
    <source>
        <dbReference type="PROSITE" id="PS50948"/>
    </source>
</evidence>
<comment type="caution">
    <text evidence="21">The sequence shown here is derived from an EMBL/GenBank/DDBJ whole genome shotgun (WGS) entry which is preliminary data.</text>
</comment>
<evidence type="ECO:0000259" key="19">
    <source>
        <dbReference type="PROSITE" id="PS50927"/>
    </source>
</evidence>
<dbReference type="InterPro" id="IPR036426">
    <property type="entry name" value="Bulb-type_lectin_dom_sf"/>
</dbReference>
<keyword evidence="16" id="KW-0812">Transmembrane</keyword>
<evidence type="ECO:0000256" key="13">
    <source>
        <dbReference type="ARBA" id="ARBA00048679"/>
    </source>
</evidence>
<evidence type="ECO:0000256" key="8">
    <source>
        <dbReference type="ARBA" id="ARBA00022840"/>
    </source>
</evidence>
<feature type="domain" description="Bulb-type lectin" evidence="19">
    <location>
        <begin position="25"/>
        <end position="148"/>
    </location>
</feature>
<keyword evidence="5 17" id="KW-0732">Signal</keyword>
<evidence type="ECO:0000256" key="4">
    <source>
        <dbReference type="ARBA" id="ARBA00022679"/>
    </source>
</evidence>
<dbReference type="FunFam" id="3.30.200.20:FF:000162">
    <property type="entry name" value="Adenine nucleotide alpha hydrolase-like domain kinase"/>
    <property type="match status" value="1"/>
</dbReference>
<dbReference type="GO" id="GO:0005524">
    <property type="term" value="F:ATP binding"/>
    <property type="evidence" value="ECO:0007669"/>
    <property type="project" value="UniProtKB-UniRule"/>
</dbReference>
<keyword evidence="16" id="KW-1133">Transmembrane helix</keyword>
<evidence type="ECO:0000256" key="10">
    <source>
        <dbReference type="ARBA" id="ARBA00023170"/>
    </source>
</evidence>
<keyword evidence="9" id="KW-1015">Disulfide bond</keyword>
<dbReference type="PIRSF" id="PIRSF000641">
    <property type="entry name" value="SRK"/>
    <property type="match status" value="1"/>
</dbReference>
<keyword evidence="8 14" id="KW-0067">ATP-binding</keyword>
<feature type="domain" description="Apple" evidence="20">
    <location>
        <begin position="339"/>
        <end position="420"/>
    </location>
</feature>
<comment type="catalytic activity">
    <reaction evidence="12 14">
        <text>L-threonyl-[protein] + ATP = O-phospho-L-threonyl-[protein] + ADP + H(+)</text>
        <dbReference type="Rhea" id="RHEA:46608"/>
        <dbReference type="Rhea" id="RHEA-COMP:11060"/>
        <dbReference type="Rhea" id="RHEA-COMP:11605"/>
        <dbReference type="ChEBI" id="CHEBI:15378"/>
        <dbReference type="ChEBI" id="CHEBI:30013"/>
        <dbReference type="ChEBI" id="CHEBI:30616"/>
        <dbReference type="ChEBI" id="CHEBI:61977"/>
        <dbReference type="ChEBI" id="CHEBI:456216"/>
        <dbReference type="EC" id="2.7.11.1"/>
    </reaction>
</comment>
<dbReference type="GO" id="GO:0048544">
    <property type="term" value="P:recognition of pollen"/>
    <property type="evidence" value="ECO:0007669"/>
    <property type="project" value="InterPro"/>
</dbReference>
<feature type="binding site" evidence="15">
    <location>
        <position position="519"/>
    </location>
    <ligand>
        <name>ATP</name>
        <dbReference type="ChEBI" id="CHEBI:30616"/>
    </ligand>
</feature>
<keyword evidence="4 14" id="KW-0808">Transferase</keyword>
<dbReference type="InterPro" id="IPR001480">
    <property type="entry name" value="Bulb-type_lectin_dom"/>
</dbReference>
<dbReference type="PROSITE" id="PS50948">
    <property type="entry name" value="PAN"/>
    <property type="match status" value="1"/>
</dbReference>
<dbReference type="AlphaFoldDB" id="A0AAD8TG01"/>
<dbReference type="CDD" id="cd00028">
    <property type="entry name" value="B_lectin"/>
    <property type="match status" value="1"/>
</dbReference>
<name>A0AAD8TG01_LOLMU</name>
<evidence type="ECO:0000256" key="15">
    <source>
        <dbReference type="PROSITE-ProRule" id="PRU10141"/>
    </source>
</evidence>
<dbReference type="Pfam" id="PF07714">
    <property type="entry name" value="PK_Tyr_Ser-Thr"/>
    <property type="match status" value="1"/>
</dbReference>
<dbReference type="PROSITE" id="PS50927">
    <property type="entry name" value="BULB_LECTIN"/>
    <property type="match status" value="1"/>
</dbReference>
<evidence type="ECO:0000256" key="12">
    <source>
        <dbReference type="ARBA" id="ARBA00047899"/>
    </source>
</evidence>
<keyword evidence="6 14" id="KW-0547">Nucleotide-binding</keyword>
<dbReference type="FunFam" id="1.10.510.10:FF:000060">
    <property type="entry name" value="G-type lectin S-receptor-like serine/threonine-protein kinase"/>
    <property type="match status" value="1"/>
</dbReference>
<keyword evidence="2 14" id="KW-0723">Serine/threonine-protein kinase</keyword>
<evidence type="ECO:0000256" key="9">
    <source>
        <dbReference type="ARBA" id="ARBA00023157"/>
    </source>
</evidence>
<keyword evidence="22" id="KW-1185">Reference proteome</keyword>
<dbReference type="FunFam" id="2.90.10.10:FF:000005">
    <property type="entry name" value="G-type lectin S-receptor-like serine/threonine-protein kinase"/>
    <property type="match status" value="1"/>
</dbReference>
<dbReference type="CDD" id="cd01098">
    <property type="entry name" value="PAN_AP_plant"/>
    <property type="match status" value="1"/>
</dbReference>
<reference evidence="21" key="1">
    <citation type="submission" date="2023-07" db="EMBL/GenBank/DDBJ databases">
        <title>A chromosome-level genome assembly of Lolium multiflorum.</title>
        <authorList>
            <person name="Chen Y."/>
            <person name="Copetti D."/>
            <person name="Kolliker R."/>
            <person name="Studer B."/>
        </authorList>
    </citation>
    <scope>NUCLEOTIDE SEQUENCE</scope>
    <source>
        <strain evidence="21">02402/16</strain>
        <tissue evidence="21">Leaf</tissue>
    </source>
</reference>
<evidence type="ECO:0000256" key="16">
    <source>
        <dbReference type="SAM" id="Phobius"/>
    </source>
</evidence>
<protein>
    <recommendedName>
        <fullName evidence="14">Receptor-like serine/threonine-protein kinase</fullName>
        <ecNumber evidence="14">2.7.11.1</ecNumber>
    </recommendedName>
</protein>
<dbReference type="SMART" id="SM00473">
    <property type="entry name" value="PAN_AP"/>
    <property type="match status" value="1"/>
</dbReference>
<evidence type="ECO:0000313" key="22">
    <source>
        <dbReference type="Proteomes" id="UP001231189"/>
    </source>
</evidence>
<dbReference type="GO" id="GO:0004674">
    <property type="term" value="F:protein serine/threonine kinase activity"/>
    <property type="evidence" value="ECO:0007669"/>
    <property type="project" value="UniProtKB-KW"/>
</dbReference>
<evidence type="ECO:0000256" key="1">
    <source>
        <dbReference type="ARBA" id="ARBA00004479"/>
    </source>
</evidence>
<evidence type="ECO:0000256" key="7">
    <source>
        <dbReference type="ARBA" id="ARBA00022777"/>
    </source>
</evidence>
<evidence type="ECO:0000256" key="14">
    <source>
        <dbReference type="PIRNR" id="PIRNR000641"/>
    </source>
</evidence>
<dbReference type="SUPFAM" id="SSF56112">
    <property type="entry name" value="Protein kinase-like (PK-like)"/>
    <property type="match status" value="1"/>
</dbReference>
<dbReference type="Pfam" id="PF01453">
    <property type="entry name" value="B_lectin"/>
    <property type="match status" value="1"/>
</dbReference>
<proteinExistence type="inferred from homology"/>
<dbReference type="InterPro" id="IPR001245">
    <property type="entry name" value="Ser-Thr/Tyr_kinase_cat_dom"/>
</dbReference>
<organism evidence="21 22">
    <name type="scientific">Lolium multiflorum</name>
    <name type="common">Italian ryegrass</name>
    <name type="synonym">Lolium perenne subsp. multiflorum</name>
    <dbReference type="NCBI Taxonomy" id="4521"/>
    <lineage>
        <taxon>Eukaryota</taxon>
        <taxon>Viridiplantae</taxon>
        <taxon>Streptophyta</taxon>
        <taxon>Embryophyta</taxon>
        <taxon>Tracheophyta</taxon>
        <taxon>Spermatophyta</taxon>
        <taxon>Magnoliopsida</taxon>
        <taxon>Liliopsida</taxon>
        <taxon>Poales</taxon>
        <taxon>Poaceae</taxon>
        <taxon>BOP clade</taxon>
        <taxon>Pooideae</taxon>
        <taxon>Poodae</taxon>
        <taxon>Poeae</taxon>
        <taxon>Poeae Chloroplast Group 2 (Poeae type)</taxon>
        <taxon>Loliodinae</taxon>
        <taxon>Loliinae</taxon>
        <taxon>Lolium</taxon>
    </lineage>
</organism>
<dbReference type="EC" id="2.7.11.1" evidence="14"/>
<feature type="domain" description="Protein kinase" evidence="18">
    <location>
        <begin position="490"/>
        <end position="769"/>
    </location>
</feature>
<keyword evidence="16" id="KW-0472">Membrane</keyword>
<evidence type="ECO:0000313" key="21">
    <source>
        <dbReference type="EMBL" id="KAK1682235.1"/>
    </source>
</evidence>
<dbReference type="Pfam" id="PF08276">
    <property type="entry name" value="PAN_2"/>
    <property type="match status" value="1"/>
</dbReference>
<keyword evidence="11" id="KW-0325">Glycoprotein</keyword>
<keyword evidence="3" id="KW-0245">EGF-like domain</keyword>
<feature type="signal peptide" evidence="17">
    <location>
        <begin position="1"/>
        <end position="24"/>
    </location>
</feature>
<keyword evidence="10" id="KW-0675">Receptor</keyword>
<dbReference type="CDD" id="cd14066">
    <property type="entry name" value="STKc_IRAK"/>
    <property type="match status" value="1"/>
</dbReference>
<dbReference type="Proteomes" id="UP001231189">
    <property type="component" value="Unassembled WGS sequence"/>
</dbReference>
<sequence>MSHSHRRLFQVFLFVLLLAASAVADSTLTQSRPIGGDQKLVSPGDVFQLGLFSTANNTKWFLGIWFTVSPAAVVWVANRDRPLNTSSGVVALSGRGDLVLLDAASNNETIWSSNSSTLVTAGAVAQLHDNGNLVLADAAGAVLWQSFEHPTNTFISGMRSGRNLTTGALWSLSSWRSADDPSAGDHRYVMDTQGSPELHVWSKGRKKYRTGPWNGMRFSGIPEMTSFEDMFEFQFTNTADEVSYLYHDRDGTAVSRVVLNESGVMQRMVWDRRALAWNSFWSGPRDHCDTYGLCGAFGVCDMGEAVVCGCIRGFTPGSLAEWRMRNATGGCARRTPLQCAEGGDGFYALRGVKLPETHSSTVDAGATLAECGRRCLSDCNCTAYAASDIRGGGTGCIQWFGELMDTRFVDDGQDLFVRLAKSDLEPTKTKKFVVVITAVITGFALLLLLLGFMIWRKARRSKEVTMFDEIMRGECQTYDFGIIRAATGGFCPKNVIGRGGFGIVYKGKMPDGQEVAVKKLSAENRVQGLKEFKNEVDLIAKLQHRNLVRLLGCCIHSSDRILVYEYMSNRSLDAFIFDSRRRASLSWKTRMDVILGVARGLVYLHQDSRQTMIHRDVKAANVLLDHEMVAKISDFGIARPFSSTGGDREDSTVTTDRIVGTVGYMSPEYAMDGMVSFMQDVYSFGVLLLEIVSGRRNQRSFNLIAHAWKLFEENRSLELLDSTVRDGCSPAELEQAVTCIQVGLLCVQESPSRRPQMSAVIPMLSHQQALVRPLRPVVCLPVTAPAGLLDVQEVTSCSGGLTITGLEGR</sequence>
<evidence type="ECO:0000256" key="11">
    <source>
        <dbReference type="ARBA" id="ARBA00023180"/>
    </source>
</evidence>
<dbReference type="PROSITE" id="PS50011">
    <property type="entry name" value="PROTEIN_KINASE_DOM"/>
    <property type="match status" value="1"/>
</dbReference>